<dbReference type="GO" id="GO:0006886">
    <property type="term" value="P:intracellular protein transport"/>
    <property type="evidence" value="ECO:0007669"/>
    <property type="project" value="InterPro"/>
</dbReference>
<evidence type="ECO:0000256" key="4">
    <source>
        <dbReference type="ARBA" id="ARBA00022927"/>
    </source>
</evidence>
<dbReference type="GO" id="GO:0012505">
    <property type="term" value="C:endomembrane system"/>
    <property type="evidence" value="ECO:0007669"/>
    <property type="project" value="UniProtKB-SubCell"/>
</dbReference>
<dbReference type="InterPro" id="IPR016024">
    <property type="entry name" value="ARM-type_fold"/>
</dbReference>
<evidence type="ECO:0000313" key="9">
    <source>
        <dbReference type="Proteomes" id="UP000800039"/>
    </source>
</evidence>
<dbReference type="InterPro" id="IPR026739">
    <property type="entry name" value="AP_beta"/>
</dbReference>
<dbReference type="InterPro" id="IPR011989">
    <property type="entry name" value="ARM-like"/>
</dbReference>
<dbReference type="Proteomes" id="UP000800039">
    <property type="component" value="Unassembled WGS sequence"/>
</dbReference>
<keyword evidence="4" id="KW-0653">Protein transport</keyword>
<dbReference type="GO" id="GO:0016192">
    <property type="term" value="P:vesicle-mediated transport"/>
    <property type="evidence" value="ECO:0007669"/>
    <property type="project" value="InterPro"/>
</dbReference>
<dbReference type="SUPFAM" id="SSF48371">
    <property type="entry name" value="ARM repeat"/>
    <property type="match status" value="1"/>
</dbReference>
<evidence type="ECO:0000256" key="1">
    <source>
        <dbReference type="ARBA" id="ARBA00004308"/>
    </source>
</evidence>
<reference evidence="8" key="1">
    <citation type="submission" date="2020-01" db="EMBL/GenBank/DDBJ databases">
        <authorList>
            <consortium name="DOE Joint Genome Institute"/>
            <person name="Haridas S."/>
            <person name="Albert R."/>
            <person name="Binder M."/>
            <person name="Bloem J."/>
            <person name="Labutti K."/>
            <person name="Salamov A."/>
            <person name="Andreopoulos B."/>
            <person name="Baker S.E."/>
            <person name="Barry K."/>
            <person name="Bills G."/>
            <person name="Bluhm B.H."/>
            <person name="Cannon C."/>
            <person name="Castanera R."/>
            <person name="Culley D.E."/>
            <person name="Daum C."/>
            <person name="Ezra D."/>
            <person name="Gonzalez J.B."/>
            <person name="Henrissat B."/>
            <person name="Kuo A."/>
            <person name="Liang C."/>
            <person name="Lipzen A."/>
            <person name="Lutzoni F."/>
            <person name="Magnuson J."/>
            <person name="Mondo S."/>
            <person name="Nolan M."/>
            <person name="Ohm R."/>
            <person name="Pangilinan J."/>
            <person name="Park H.-J."/>
            <person name="Ramirez L."/>
            <person name="Alfaro M."/>
            <person name="Sun H."/>
            <person name="Tritt A."/>
            <person name="Yoshinaga Y."/>
            <person name="Zwiers L.-H."/>
            <person name="Turgeon B.G."/>
            <person name="Goodwin S.B."/>
            <person name="Spatafora J.W."/>
            <person name="Crous P.W."/>
            <person name="Grigoriev I.V."/>
        </authorList>
    </citation>
    <scope>NUCLEOTIDE SEQUENCE</scope>
    <source>
        <strain evidence="8">CBS 394.84</strain>
    </source>
</reference>
<comment type="subcellular location">
    <subcellularLocation>
        <location evidence="1">Endomembrane system</location>
    </subcellularLocation>
</comment>
<comment type="caution">
    <text evidence="8">The sequence shown here is derived from an EMBL/GenBank/DDBJ whole genome shotgun (WGS) entry which is preliminary data.</text>
</comment>
<feature type="compositionally biased region" description="Acidic residues" evidence="6">
    <location>
        <begin position="793"/>
        <end position="832"/>
    </location>
</feature>
<feature type="compositionally biased region" description="Basic and acidic residues" evidence="6">
    <location>
        <begin position="781"/>
        <end position="791"/>
    </location>
</feature>
<comment type="similarity">
    <text evidence="2">Belongs to the adaptor complexes large subunit family.</text>
</comment>
<dbReference type="InterPro" id="IPR026740">
    <property type="entry name" value="AP3_beta"/>
</dbReference>
<feature type="compositionally biased region" description="Basic and acidic residues" evidence="6">
    <location>
        <begin position="706"/>
        <end position="718"/>
    </location>
</feature>
<evidence type="ECO:0000256" key="3">
    <source>
        <dbReference type="ARBA" id="ARBA00022448"/>
    </source>
</evidence>
<evidence type="ECO:0000256" key="5">
    <source>
        <dbReference type="ARBA" id="ARBA00023136"/>
    </source>
</evidence>
<feature type="compositionally biased region" description="Gly residues" evidence="6">
    <location>
        <begin position="769"/>
        <end position="778"/>
    </location>
</feature>
<dbReference type="Gene3D" id="1.25.10.10">
    <property type="entry name" value="Leucine-rich Repeat Variant"/>
    <property type="match status" value="1"/>
</dbReference>
<keyword evidence="3" id="KW-0813">Transport</keyword>
<feature type="region of interest" description="Disordered" evidence="6">
    <location>
        <begin position="568"/>
        <end position="590"/>
    </location>
</feature>
<evidence type="ECO:0000256" key="2">
    <source>
        <dbReference type="ARBA" id="ARBA00006613"/>
    </source>
</evidence>
<dbReference type="EMBL" id="ML976616">
    <property type="protein sequence ID" value="KAF1846630.1"/>
    <property type="molecule type" value="Genomic_DNA"/>
</dbReference>
<feature type="domain" description="Clathrin/coatomer adaptor adaptin-like N-terminal" evidence="7">
    <location>
        <begin position="40"/>
        <end position="650"/>
    </location>
</feature>
<gene>
    <name evidence="8" type="ORF">K460DRAFT_283825</name>
</gene>
<dbReference type="GeneID" id="63845938"/>
<dbReference type="RefSeq" id="XP_040789193.1">
    <property type="nucleotide sequence ID" value="XM_040928685.1"/>
</dbReference>
<evidence type="ECO:0000313" key="8">
    <source>
        <dbReference type="EMBL" id="KAF1846630.1"/>
    </source>
</evidence>
<evidence type="ECO:0000259" key="7">
    <source>
        <dbReference type="Pfam" id="PF01602"/>
    </source>
</evidence>
<feature type="region of interest" description="Disordered" evidence="6">
    <location>
        <begin position="706"/>
        <end position="727"/>
    </location>
</feature>
<keyword evidence="9" id="KW-1185">Reference proteome</keyword>
<evidence type="ECO:0000256" key="6">
    <source>
        <dbReference type="SAM" id="MobiDB-lite"/>
    </source>
</evidence>
<sequence>MHPSNFAHWSLSTARDLTLEAARDASQVRRTSTKELPSGQLKKLLDSRSERDVLEGLRRVITMSYRQPPSQTLPFFSHVIKNVASPSLPVKKLVYIYLLQHAEHEPDTALLSINTIQKSLTDTNPQLRALALRVMSSIRVPVISQIVSLGIKRGAGDMSPYVRRAAALAIPKCYRLDPNTEPQLLEYLSTLLGDKQYFVTGAAVASFLELCPDRLDLIHPHYRSLVPKLVDMDEWGQLATLRLMVVYARKCFPRRTRKVKKAASSTYTNAKPIKSTKGFYESESESEEEQEQDMEEIVVLDPDLELLLKSCQSLLQSRNAAVVIAVARTYLYLGTLDYLSQAIGPLISLLRSAGGIQHIALYNIVQVCLAHPEAFVKYYTHFLVRSTDAPHIWRLKLELLTLIFPHAQPRLQSLILAELSHFSHSGSLDPALVKESVRAIGRCSQSPATSPQTSARCLKLLLKHIGSADTHLVAESLEVIRHLIQRDPNAHRTTVVRLAKHLDAATSPQARASIIWLVGEFAGIDPENNMAADVLRILVKGFADEAEPAKLQIVLLAAKVYVHHLNANPPPELPKVEEPKPSPSLLDDYQEEGGFRDEHLESPPQAMESQQQEKPHIIEALYNYVLLLVRYDTSYDLRDRARVYKALLATPTSTQLASLLLLAPKPVPHTPSPSETRKDYVLGSASLVIGDEGGVGGLKGYEDLPRWVKDGHEPDPALRDQTNSTASSTYVSTYEAAKNMSAAERLDAAAGGSSRMTPDSMLSPRSLNGMGGHSGIGAGVSKEKQKEKTLDDWLAEESGSEETDEEEDDEDEEEGETEEEESEYETESESGDEGDRLVKDT</sequence>
<keyword evidence="5" id="KW-0472">Membrane</keyword>
<dbReference type="Pfam" id="PF01602">
    <property type="entry name" value="Adaptin_N"/>
    <property type="match status" value="1"/>
</dbReference>
<dbReference type="OrthoDB" id="10254310at2759"/>
<feature type="region of interest" description="Disordered" evidence="6">
    <location>
        <begin position="746"/>
        <end position="841"/>
    </location>
</feature>
<dbReference type="AlphaFoldDB" id="A0A9P4GJA4"/>
<name>A0A9P4GJA4_9PLEO</name>
<dbReference type="GO" id="GO:0030123">
    <property type="term" value="C:AP-3 adaptor complex"/>
    <property type="evidence" value="ECO:0007669"/>
    <property type="project" value="InterPro"/>
</dbReference>
<dbReference type="InterPro" id="IPR002553">
    <property type="entry name" value="Clathrin/coatomer_adapt-like_N"/>
</dbReference>
<dbReference type="PIRSF" id="PIRSF037096">
    <property type="entry name" value="AP3_complex_beta"/>
    <property type="match status" value="1"/>
</dbReference>
<accession>A0A9P4GJA4</accession>
<organism evidence="8 9">
    <name type="scientific">Cucurbitaria berberidis CBS 394.84</name>
    <dbReference type="NCBI Taxonomy" id="1168544"/>
    <lineage>
        <taxon>Eukaryota</taxon>
        <taxon>Fungi</taxon>
        <taxon>Dikarya</taxon>
        <taxon>Ascomycota</taxon>
        <taxon>Pezizomycotina</taxon>
        <taxon>Dothideomycetes</taxon>
        <taxon>Pleosporomycetidae</taxon>
        <taxon>Pleosporales</taxon>
        <taxon>Pleosporineae</taxon>
        <taxon>Cucurbitariaceae</taxon>
        <taxon>Cucurbitaria</taxon>
    </lineage>
</organism>
<protein>
    <submittedName>
        <fullName evidence="8">ARM repeat-containing protein</fullName>
    </submittedName>
</protein>
<proteinExistence type="inferred from homology"/>
<dbReference type="PANTHER" id="PTHR11134">
    <property type="entry name" value="ADAPTOR COMPLEX SUBUNIT BETA FAMILY MEMBER"/>
    <property type="match status" value="1"/>
</dbReference>